<proteinExistence type="evidence at transcript level"/>
<dbReference type="AlphaFoldDB" id="T2MDI5"/>
<protein>
    <submittedName>
        <fullName evidence="10">Septin-6</fullName>
    </submittedName>
</protein>
<evidence type="ECO:0000259" key="9">
    <source>
        <dbReference type="PROSITE" id="PS51719"/>
    </source>
</evidence>
<comment type="similarity">
    <text evidence="7">Belongs to the TRAFAC class TrmE-Era-EngA-EngB-Septin-like GTPase superfamily. Septin GTPase family.</text>
</comment>
<dbReference type="PANTHER" id="PTHR18884">
    <property type="entry name" value="SEPTIN"/>
    <property type="match status" value="1"/>
</dbReference>
<dbReference type="InterPro" id="IPR016491">
    <property type="entry name" value="Septin"/>
</dbReference>
<dbReference type="GO" id="GO:0005856">
    <property type="term" value="C:cytoskeleton"/>
    <property type="evidence" value="ECO:0007669"/>
    <property type="project" value="UniProtKB-SubCell"/>
</dbReference>
<comment type="subcellular location">
    <subcellularLocation>
        <location evidence="1">Cytoplasm</location>
        <location evidence="1">Cytoskeleton</location>
    </subcellularLocation>
</comment>
<evidence type="ECO:0000256" key="8">
    <source>
        <dbReference type="SAM" id="Coils"/>
    </source>
</evidence>
<dbReference type="Gene3D" id="3.40.50.300">
    <property type="entry name" value="P-loop containing nucleotide triphosphate hydrolases"/>
    <property type="match status" value="1"/>
</dbReference>
<keyword evidence="6" id="KW-0206">Cytoskeleton</keyword>
<dbReference type="GO" id="GO:0005525">
    <property type="term" value="F:GTP binding"/>
    <property type="evidence" value="ECO:0007669"/>
    <property type="project" value="UniProtKB-KW"/>
</dbReference>
<dbReference type="InterPro" id="IPR030379">
    <property type="entry name" value="G_SEPTIN_dom"/>
</dbReference>
<organism evidence="10">
    <name type="scientific">Hydra vulgaris</name>
    <name type="common">Hydra</name>
    <name type="synonym">Hydra attenuata</name>
    <dbReference type="NCBI Taxonomy" id="6087"/>
    <lineage>
        <taxon>Eukaryota</taxon>
        <taxon>Metazoa</taxon>
        <taxon>Cnidaria</taxon>
        <taxon>Hydrozoa</taxon>
        <taxon>Hydroidolina</taxon>
        <taxon>Anthoathecata</taxon>
        <taxon>Aplanulata</taxon>
        <taxon>Hydridae</taxon>
        <taxon>Hydra</taxon>
    </lineage>
</organism>
<sequence length="464" mass="53678">DNLDIDIEELITKPDLLEEINMEIEDSNSMREKETDSSFLKSMTGEVNAHRVLGPNGRSLRLTGHVGFDSLPDQLVNKSVNSGFAFNILCIGETGIGKSTLMDSLFKRTFDGIPHEHSMPKVEIQHVTYDLKESNVTLKLTIVETVGFGDQINKEDSTNAILQYIDANYEAYLQEEMKIKRSLSTYHDTRVHACLYFIAPTGHSLKSLDLVCMKKLDKKVNIIPIIAKADTVSKNELATFKEQIMAELENNGVEIYKFPTDDETVSEINNQMNELLPFAVVGSRDEVIINGEKFRARQYPWGTVLVENENHCDFVKLREMLLRTNMQDLIEKTHQRHYELYRKEKMEQKGFKDGEDSIQETYQNKREQYLLNLQKKEETIRQTFVQKVKDKENELKKAEQELQAKFEEMKKKQSEEKKNVESIRKALDDDQAAFDKMKQDLALHQTEAAKLKSRKNKSYNIKYL</sequence>
<dbReference type="CDD" id="cd01850">
    <property type="entry name" value="CDC_Septin"/>
    <property type="match status" value="1"/>
</dbReference>
<keyword evidence="2" id="KW-0963">Cytoplasm</keyword>
<dbReference type="FunFam" id="3.40.50.300:FF:002048">
    <property type="entry name" value="Septin 6"/>
    <property type="match status" value="1"/>
</dbReference>
<feature type="domain" description="Septin-type G" evidence="9">
    <location>
        <begin position="82"/>
        <end position="348"/>
    </location>
</feature>
<dbReference type="Pfam" id="PF00735">
    <property type="entry name" value="Septin"/>
    <property type="match status" value="1"/>
</dbReference>
<keyword evidence="3 7" id="KW-0547">Nucleotide-binding</keyword>
<dbReference type="InterPro" id="IPR027417">
    <property type="entry name" value="P-loop_NTPase"/>
</dbReference>
<gene>
    <name evidence="10" type="primary">SEPT6</name>
</gene>
<evidence type="ECO:0000313" key="10">
    <source>
        <dbReference type="EMBL" id="CDG70111.1"/>
    </source>
</evidence>
<dbReference type="SUPFAM" id="SSF52540">
    <property type="entry name" value="P-loop containing nucleoside triphosphate hydrolases"/>
    <property type="match status" value="1"/>
</dbReference>
<dbReference type="OrthoDB" id="416553at2759"/>
<dbReference type="PIRSF" id="PIRSF006698">
    <property type="entry name" value="Septin"/>
    <property type="match status" value="1"/>
</dbReference>
<dbReference type="PROSITE" id="PS51719">
    <property type="entry name" value="G_SEPTIN"/>
    <property type="match status" value="1"/>
</dbReference>
<accession>T2MDI5</accession>
<evidence type="ECO:0000256" key="4">
    <source>
        <dbReference type="ARBA" id="ARBA00023054"/>
    </source>
</evidence>
<keyword evidence="4 8" id="KW-0175">Coiled coil</keyword>
<name>T2MDI5_HYDVU</name>
<dbReference type="EMBL" id="HAAD01003879">
    <property type="protein sequence ID" value="CDG70111.1"/>
    <property type="molecule type" value="mRNA"/>
</dbReference>
<evidence type="ECO:0000256" key="5">
    <source>
        <dbReference type="ARBA" id="ARBA00023134"/>
    </source>
</evidence>
<keyword evidence="5 7" id="KW-0342">GTP-binding</keyword>
<feature type="coiled-coil region" evidence="8">
    <location>
        <begin position="359"/>
        <end position="454"/>
    </location>
</feature>
<reference evidence="10" key="1">
    <citation type="journal article" date="2013" name="Genome Biol. Evol.">
        <title>Punctuated emergences of genetic and phenotypic innovations in eumetazoan, bilaterian, euteleostome, and hominidae ancestors.</title>
        <authorList>
            <person name="Wenger Y."/>
            <person name="Galliot B."/>
        </authorList>
    </citation>
    <scope>NUCLEOTIDE SEQUENCE</scope>
    <source>
        <tissue evidence="10">Whole animals</tissue>
    </source>
</reference>
<evidence type="ECO:0000256" key="7">
    <source>
        <dbReference type="RuleBase" id="RU004560"/>
    </source>
</evidence>
<evidence type="ECO:0000256" key="2">
    <source>
        <dbReference type="ARBA" id="ARBA00022490"/>
    </source>
</evidence>
<evidence type="ECO:0000256" key="6">
    <source>
        <dbReference type="ARBA" id="ARBA00023212"/>
    </source>
</evidence>
<feature type="non-terminal residue" evidence="10">
    <location>
        <position position="1"/>
    </location>
</feature>
<evidence type="ECO:0000256" key="1">
    <source>
        <dbReference type="ARBA" id="ARBA00004245"/>
    </source>
</evidence>
<evidence type="ECO:0000256" key="3">
    <source>
        <dbReference type="ARBA" id="ARBA00022741"/>
    </source>
</evidence>